<sequence>MVVEGITEGRGIMMITIRTTIIMITTEMTPAAQEEMLIAIPSRITALGVRYPFKGTFLFVPNVGLIFNRASNVKASVPA</sequence>
<gene>
    <name evidence="1" type="ORF">SAMN02745123_03892</name>
</gene>
<keyword evidence="2" id="KW-1185">Reference proteome</keyword>
<dbReference type="Proteomes" id="UP000183997">
    <property type="component" value="Unassembled WGS sequence"/>
</dbReference>
<evidence type="ECO:0000313" key="1">
    <source>
        <dbReference type="EMBL" id="SHL00858.1"/>
    </source>
</evidence>
<accession>A0A1M6X4J6</accession>
<dbReference type="EMBL" id="FRAR01000039">
    <property type="protein sequence ID" value="SHL00858.1"/>
    <property type="molecule type" value="Genomic_DNA"/>
</dbReference>
<reference evidence="2" key="1">
    <citation type="submission" date="2016-11" db="EMBL/GenBank/DDBJ databases">
        <authorList>
            <person name="Varghese N."/>
            <person name="Submissions S."/>
        </authorList>
    </citation>
    <scope>NUCLEOTIDE SEQUENCE [LARGE SCALE GENOMIC DNA]</scope>
    <source>
        <strain evidence="2">DSM 10349</strain>
    </source>
</reference>
<proteinExistence type="predicted"/>
<protein>
    <submittedName>
        <fullName evidence="1">Uncharacterized protein</fullName>
    </submittedName>
</protein>
<dbReference type="STRING" id="1121421.SAMN02745123_03892"/>
<organism evidence="1 2">
    <name type="scientific">Desulforamulus aeronauticus DSM 10349</name>
    <dbReference type="NCBI Taxonomy" id="1121421"/>
    <lineage>
        <taxon>Bacteria</taxon>
        <taxon>Bacillati</taxon>
        <taxon>Bacillota</taxon>
        <taxon>Clostridia</taxon>
        <taxon>Eubacteriales</taxon>
        <taxon>Peptococcaceae</taxon>
        <taxon>Desulforamulus</taxon>
    </lineage>
</organism>
<dbReference type="AlphaFoldDB" id="A0A1M6X4J6"/>
<evidence type="ECO:0000313" key="2">
    <source>
        <dbReference type="Proteomes" id="UP000183997"/>
    </source>
</evidence>
<name>A0A1M6X4J6_9FIRM</name>